<name>A0A8S5SS82_9CAUD</name>
<reference evidence="1" key="1">
    <citation type="journal article" date="2021" name="Proc. Natl. Acad. Sci. U.S.A.">
        <title>A Catalog of Tens of Thousands of Viruses from Human Metagenomes Reveals Hidden Associations with Chronic Diseases.</title>
        <authorList>
            <person name="Tisza M.J."/>
            <person name="Buck C.B."/>
        </authorList>
    </citation>
    <scope>NUCLEOTIDE SEQUENCE</scope>
    <source>
        <strain evidence="1">CtCi71</strain>
    </source>
</reference>
<proteinExistence type="predicted"/>
<accession>A0A8S5SS82</accession>
<protein>
    <submittedName>
        <fullName evidence="1">Uncharacterized protein</fullName>
    </submittedName>
</protein>
<organism evidence="1">
    <name type="scientific">Podoviridae sp. ctCi71</name>
    <dbReference type="NCBI Taxonomy" id="2827725"/>
    <lineage>
        <taxon>Viruses</taxon>
        <taxon>Duplodnaviria</taxon>
        <taxon>Heunggongvirae</taxon>
        <taxon>Uroviricota</taxon>
        <taxon>Caudoviricetes</taxon>
    </lineage>
</organism>
<sequence length="147" mass="16926">MRQHTIQRRLQRRCAKHATRLHTIRQNLKNLKTICGDSKIPHVNTPQSVNQCGRYRFRDSVPSSQDDNRVTIPSANGIKHLNRIHLTPIFGSAIVWSLNPFYVSACHQSPHFINAEARFLCDLLIIFHFIYLPCSCSQMDKTESTTV</sequence>
<evidence type="ECO:0000313" key="1">
    <source>
        <dbReference type="EMBL" id="DAF53551.1"/>
    </source>
</evidence>
<dbReference type="EMBL" id="BK032656">
    <property type="protein sequence ID" value="DAF53551.1"/>
    <property type="molecule type" value="Genomic_DNA"/>
</dbReference>